<dbReference type="Pfam" id="PF22190">
    <property type="entry name" value="TTHA0829-like_ACT"/>
    <property type="match status" value="1"/>
</dbReference>
<dbReference type="CDD" id="cd02205">
    <property type="entry name" value="CBS_pair_SF"/>
    <property type="match status" value="1"/>
</dbReference>
<dbReference type="PANTHER" id="PTHR43080">
    <property type="entry name" value="CBS DOMAIN-CONTAINING PROTEIN CBSX3, MITOCHONDRIAL"/>
    <property type="match status" value="1"/>
</dbReference>
<dbReference type="EMBL" id="AVPF01000051">
    <property type="protein sequence ID" value="KGX84666.1"/>
    <property type="molecule type" value="Genomic_DNA"/>
</dbReference>
<protein>
    <recommendedName>
        <fullName evidence="3">CBS domain-containing protein</fullName>
    </recommendedName>
</protein>
<evidence type="ECO:0000313" key="4">
    <source>
        <dbReference type="EMBL" id="KGX84666.1"/>
    </source>
</evidence>
<keyword evidence="5" id="KW-1185">Reference proteome</keyword>
<dbReference type="OrthoDB" id="1706107at2"/>
<dbReference type="PANTHER" id="PTHR43080:SF2">
    <property type="entry name" value="CBS DOMAIN-CONTAINING PROTEIN"/>
    <property type="match status" value="1"/>
</dbReference>
<gene>
    <name evidence="4" type="ORF">N783_16405</name>
</gene>
<dbReference type="Proteomes" id="UP000030403">
    <property type="component" value="Unassembled WGS sequence"/>
</dbReference>
<organism evidence="4 5">
    <name type="scientific">Pontibacillus marinus BH030004 = DSM 16465</name>
    <dbReference type="NCBI Taxonomy" id="1385511"/>
    <lineage>
        <taxon>Bacteria</taxon>
        <taxon>Bacillati</taxon>
        <taxon>Bacillota</taxon>
        <taxon>Bacilli</taxon>
        <taxon>Bacillales</taxon>
        <taxon>Bacillaceae</taxon>
        <taxon>Pontibacillus</taxon>
    </lineage>
</organism>
<dbReference type="SUPFAM" id="SSF54631">
    <property type="entry name" value="CBS-domain pair"/>
    <property type="match status" value="1"/>
</dbReference>
<proteinExistence type="predicted"/>
<dbReference type="InterPro" id="IPR051257">
    <property type="entry name" value="Diverse_CBS-Domain"/>
</dbReference>
<dbReference type="InterPro" id="IPR046342">
    <property type="entry name" value="CBS_dom_sf"/>
</dbReference>
<dbReference type="STRING" id="1385511.GCA_000425225_03187"/>
<dbReference type="eggNOG" id="COG0517">
    <property type="taxonomic scope" value="Bacteria"/>
</dbReference>
<accession>A0A0A5FV54</accession>
<dbReference type="InterPro" id="IPR000644">
    <property type="entry name" value="CBS_dom"/>
</dbReference>
<dbReference type="Pfam" id="PF00571">
    <property type="entry name" value="CBS"/>
    <property type="match status" value="2"/>
</dbReference>
<name>A0A0A5FV54_9BACI</name>
<reference evidence="4 5" key="1">
    <citation type="submission" date="2013-08" db="EMBL/GenBank/DDBJ databases">
        <authorList>
            <person name="Huang J."/>
            <person name="Wang G."/>
        </authorList>
    </citation>
    <scope>NUCLEOTIDE SEQUENCE [LARGE SCALE GENOMIC DNA]</scope>
    <source>
        <strain evidence="4 5">BH030004</strain>
    </source>
</reference>
<evidence type="ECO:0000256" key="1">
    <source>
        <dbReference type="ARBA" id="ARBA00023122"/>
    </source>
</evidence>
<comment type="caution">
    <text evidence="4">The sequence shown here is derived from an EMBL/GenBank/DDBJ whole genome shotgun (WGS) entry which is preliminary data.</text>
</comment>
<evidence type="ECO:0000256" key="2">
    <source>
        <dbReference type="PROSITE-ProRule" id="PRU00703"/>
    </source>
</evidence>
<dbReference type="PROSITE" id="PS51371">
    <property type="entry name" value="CBS"/>
    <property type="match status" value="1"/>
</dbReference>
<sequence length="210" mass="24277">MFVKSMMKPAHKTLVTNGDATLGEVLDRLNEKDFQGMPVIEDGKFLGLISRQMIYQAFFKSDLDRDTFLKEKKVQEFYGQSDLYITEDDVFEHTLTAFKGFPIIAVIDKDKKFLGIVSRYDVIEQFESAFGMKRAGVRIAFTSEESEGRILRLSEIVKQYHENIISLATFDETDKLARRIVLKIEKKNNIDRFVNRLEKAGFRILDVKEG</sequence>
<dbReference type="Gene3D" id="3.10.580.10">
    <property type="entry name" value="CBS-domain"/>
    <property type="match status" value="1"/>
</dbReference>
<evidence type="ECO:0000313" key="5">
    <source>
        <dbReference type="Proteomes" id="UP000030403"/>
    </source>
</evidence>
<feature type="domain" description="CBS" evidence="3">
    <location>
        <begin position="7"/>
        <end position="65"/>
    </location>
</feature>
<keyword evidence="1 2" id="KW-0129">CBS domain</keyword>
<evidence type="ECO:0000259" key="3">
    <source>
        <dbReference type="PROSITE" id="PS51371"/>
    </source>
</evidence>
<dbReference type="AlphaFoldDB" id="A0A0A5FV54"/>
<dbReference type="RefSeq" id="WP_027446805.1">
    <property type="nucleotide sequence ID" value="NZ_AULJ01000041.1"/>
</dbReference>